<feature type="domain" description="Rhodanese" evidence="1">
    <location>
        <begin position="16"/>
        <end position="100"/>
    </location>
</feature>
<dbReference type="InterPro" id="IPR050229">
    <property type="entry name" value="GlpE_sulfurtransferase"/>
</dbReference>
<dbReference type="PANTHER" id="PTHR43031">
    <property type="entry name" value="FAD-DEPENDENT OXIDOREDUCTASE"/>
    <property type="match status" value="1"/>
</dbReference>
<dbReference type="OrthoDB" id="9800872at2"/>
<evidence type="ECO:0000259" key="1">
    <source>
        <dbReference type="PROSITE" id="PS50206"/>
    </source>
</evidence>
<dbReference type="Proteomes" id="UP000255036">
    <property type="component" value="Unassembled WGS sequence"/>
</dbReference>
<dbReference type="Gene3D" id="3.40.250.10">
    <property type="entry name" value="Rhodanese-like domain"/>
    <property type="match status" value="1"/>
</dbReference>
<accession>A0A371AYY5</accession>
<keyword evidence="3" id="KW-1185">Reference proteome</keyword>
<dbReference type="PANTHER" id="PTHR43031:SF1">
    <property type="entry name" value="PYRIDINE NUCLEOTIDE-DISULPHIDE OXIDOREDUCTASE"/>
    <property type="match status" value="1"/>
</dbReference>
<dbReference type="InterPro" id="IPR036873">
    <property type="entry name" value="Rhodanese-like_dom_sf"/>
</dbReference>
<dbReference type="SMART" id="SM00450">
    <property type="entry name" value="RHOD"/>
    <property type="match status" value="1"/>
</dbReference>
<reference evidence="2 3" key="1">
    <citation type="submission" date="2018-07" db="EMBL/GenBank/DDBJ databases">
        <title>Anaerosacharophilus polymeroproducens gen. nov. sp. nov., an anaerobic bacterium isolated from salt field.</title>
        <authorList>
            <person name="Kim W."/>
            <person name="Yang S.-H."/>
            <person name="Oh J."/>
            <person name="Lee J.-H."/>
            <person name="Kwon K.K."/>
        </authorList>
    </citation>
    <scope>NUCLEOTIDE SEQUENCE [LARGE SCALE GENOMIC DNA]</scope>
    <source>
        <strain evidence="2 3">MCWD5</strain>
    </source>
</reference>
<evidence type="ECO:0000313" key="2">
    <source>
        <dbReference type="EMBL" id="RDU24771.1"/>
    </source>
</evidence>
<dbReference type="SUPFAM" id="SSF52821">
    <property type="entry name" value="Rhodanese/Cell cycle control phosphatase"/>
    <property type="match status" value="1"/>
</dbReference>
<organism evidence="2 3">
    <name type="scientific">Anaerosacchariphilus polymeriproducens</name>
    <dbReference type="NCBI Taxonomy" id="1812858"/>
    <lineage>
        <taxon>Bacteria</taxon>
        <taxon>Bacillati</taxon>
        <taxon>Bacillota</taxon>
        <taxon>Clostridia</taxon>
        <taxon>Lachnospirales</taxon>
        <taxon>Lachnospiraceae</taxon>
        <taxon>Anaerosacchariphilus</taxon>
    </lineage>
</organism>
<dbReference type="InterPro" id="IPR001763">
    <property type="entry name" value="Rhodanese-like_dom"/>
</dbReference>
<dbReference type="PROSITE" id="PS50206">
    <property type="entry name" value="RHODANESE_3"/>
    <property type="match status" value="1"/>
</dbReference>
<dbReference type="RefSeq" id="WP_115480645.1">
    <property type="nucleotide sequence ID" value="NZ_QRCT01000011.1"/>
</dbReference>
<evidence type="ECO:0000313" key="3">
    <source>
        <dbReference type="Proteomes" id="UP000255036"/>
    </source>
</evidence>
<dbReference type="EMBL" id="QRCT01000011">
    <property type="protein sequence ID" value="RDU24771.1"/>
    <property type="molecule type" value="Genomic_DNA"/>
</dbReference>
<name>A0A371AYY5_9FIRM</name>
<comment type="caution">
    <text evidence="2">The sequence shown here is derived from an EMBL/GenBank/DDBJ whole genome shotgun (WGS) entry which is preliminary data.</text>
</comment>
<dbReference type="AlphaFoldDB" id="A0A371AYY5"/>
<proteinExistence type="predicted"/>
<protein>
    <submittedName>
        <fullName evidence="2">Rhodanese-like domain-containing protein</fullName>
    </submittedName>
</protein>
<sequence>MSFEMINAKELKKYLVINPVILIDLREEEEYKQRHIADAINIPYEELEENLYKLPKNKEIILYCERGGVSFMAAKQLSEKGFLVKTLVGGIQGYNMEKLE</sequence>
<dbReference type="CDD" id="cd00158">
    <property type="entry name" value="RHOD"/>
    <property type="match status" value="1"/>
</dbReference>
<gene>
    <name evidence="2" type="ORF">DWV06_02685</name>
</gene>
<dbReference type="Pfam" id="PF00581">
    <property type="entry name" value="Rhodanese"/>
    <property type="match status" value="1"/>
</dbReference>